<dbReference type="NCBIfam" id="NF033788">
    <property type="entry name" value="HTH_metalloreg"/>
    <property type="match status" value="1"/>
</dbReference>
<evidence type="ECO:0000313" key="6">
    <source>
        <dbReference type="Proteomes" id="UP000277094"/>
    </source>
</evidence>
<dbReference type="PANTHER" id="PTHR33154">
    <property type="entry name" value="TRANSCRIPTIONAL REGULATOR, ARSR FAMILY"/>
    <property type="match status" value="1"/>
</dbReference>
<evidence type="ECO:0000256" key="1">
    <source>
        <dbReference type="ARBA" id="ARBA00023015"/>
    </source>
</evidence>
<dbReference type="RefSeq" id="WP_123233191.1">
    <property type="nucleotide sequence ID" value="NZ_RJSG01000002.1"/>
</dbReference>
<dbReference type="InterPro" id="IPR051081">
    <property type="entry name" value="HTH_MetalResp_TranReg"/>
</dbReference>
<dbReference type="AlphaFoldDB" id="A0A3N0DSV8"/>
<accession>A0A3N0DSV8</accession>
<dbReference type="SMART" id="SM00418">
    <property type="entry name" value="HTH_ARSR"/>
    <property type="match status" value="1"/>
</dbReference>
<evidence type="ECO:0000259" key="4">
    <source>
        <dbReference type="PROSITE" id="PS50987"/>
    </source>
</evidence>
<keyword evidence="6" id="KW-1185">Reference proteome</keyword>
<keyword evidence="3" id="KW-0804">Transcription</keyword>
<comment type="caution">
    <text evidence="5">The sequence shown here is derived from an EMBL/GenBank/DDBJ whole genome shotgun (WGS) entry which is preliminary data.</text>
</comment>
<name>A0A3N0DSV8_9ACTN</name>
<dbReference type="InterPro" id="IPR036388">
    <property type="entry name" value="WH-like_DNA-bd_sf"/>
</dbReference>
<organism evidence="5 6">
    <name type="scientific">Nocardioides marmorisolisilvae</name>
    <dbReference type="NCBI Taxonomy" id="1542737"/>
    <lineage>
        <taxon>Bacteria</taxon>
        <taxon>Bacillati</taxon>
        <taxon>Actinomycetota</taxon>
        <taxon>Actinomycetes</taxon>
        <taxon>Propionibacteriales</taxon>
        <taxon>Nocardioidaceae</taxon>
        <taxon>Nocardioides</taxon>
    </lineage>
</organism>
<reference evidence="5 6" key="1">
    <citation type="submission" date="2018-11" db="EMBL/GenBank/DDBJ databases">
        <authorList>
            <person name="Li F."/>
        </authorList>
    </citation>
    <scope>NUCLEOTIDE SEQUENCE [LARGE SCALE GENOMIC DNA]</scope>
    <source>
        <strain evidence="5 6">KIS18-7</strain>
    </source>
</reference>
<gene>
    <name evidence="5" type="ORF">EFL95_06300</name>
</gene>
<evidence type="ECO:0000256" key="3">
    <source>
        <dbReference type="ARBA" id="ARBA00023163"/>
    </source>
</evidence>
<sequence>MTTYRTDGALAVEALGDPTRRAIFELLVDGPRSVGDLADVVPISRPAVSQHLKVLHQRGLVDVRPQGTRRLYLVDPHGVEAMRAYLDQMWDSALRAFARAVETDNEKNPRKRTT</sequence>
<dbReference type="PRINTS" id="PR00778">
    <property type="entry name" value="HTHARSR"/>
</dbReference>
<dbReference type="Proteomes" id="UP000277094">
    <property type="component" value="Unassembled WGS sequence"/>
</dbReference>
<dbReference type="CDD" id="cd00090">
    <property type="entry name" value="HTH_ARSR"/>
    <property type="match status" value="1"/>
</dbReference>
<dbReference type="Gene3D" id="1.10.10.10">
    <property type="entry name" value="Winged helix-like DNA-binding domain superfamily/Winged helix DNA-binding domain"/>
    <property type="match status" value="1"/>
</dbReference>
<evidence type="ECO:0000256" key="2">
    <source>
        <dbReference type="ARBA" id="ARBA00023125"/>
    </source>
</evidence>
<dbReference type="GO" id="GO:0003700">
    <property type="term" value="F:DNA-binding transcription factor activity"/>
    <property type="evidence" value="ECO:0007669"/>
    <property type="project" value="InterPro"/>
</dbReference>
<dbReference type="InterPro" id="IPR011991">
    <property type="entry name" value="ArsR-like_HTH"/>
</dbReference>
<dbReference type="GO" id="GO:0003677">
    <property type="term" value="F:DNA binding"/>
    <property type="evidence" value="ECO:0007669"/>
    <property type="project" value="UniProtKB-KW"/>
</dbReference>
<protein>
    <submittedName>
        <fullName evidence="5">ArsR family transcriptional regulator</fullName>
    </submittedName>
</protein>
<dbReference type="PROSITE" id="PS50987">
    <property type="entry name" value="HTH_ARSR_2"/>
    <property type="match status" value="1"/>
</dbReference>
<dbReference type="SUPFAM" id="SSF46785">
    <property type="entry name" value="Winged helix' DNA-binding domain"/>
    <property type="match status" value="1"/>
</dbReference>
<dbReference type="PANTHER" id="PTHR33154:SF33">
    <property type="entry name" value="TRANSCRIPTIONAL REPRESSOR SDPR"/>
    <property type="match status" value="1"/>
</dbReference>
<keyword evidence="2" id="KW-0238">DNA-binding</keyword>
<dbReference type="Pfam" id="PF12840">
    <property type="entry name" value="HTH_20"/>
    <property type="match status" value="1"/>
</dbReference>
<dbReference type="InterPro" id="IPR001845">
    <property type="entry name" value="HTH_ArsR_DNA-bd_dom"/>
</dbReference>
<evidence type="ECO:0000313" key="5">
    <source>
        <dbReference type="EMBL" id="RNL78690.1"/>
    </source>
</evidence>
<keyword evidence="1" id="KW-0805">Transcription regulation</keyword>
<dbReference type="OrthoDB" id="9806976at2"/>
<feature type="domain" description="HTH arsR-type" evidence="4">
    <location>
        <begin position="1"/>
        <end position="93"/>
    </location>
</feature>
<dbReference type="InterPro" id="IPR036390">
    <property type="entry name" value="WH_DNA-bd_sf"/>
</dbReference>
<proteinExistence type="predicted"/>
<dbReference type="EMBL" id="RJSG01000002">
    <property type="protein sequence ID" value="RNL78690.1"/>
    <property type="molecule type" value="Genomic_DNA"/>
</dbReference>